<evidence type="ECO:0000313" key="3">
    <source>
        <dbReference type="Proteomes" id="UP000271974"/>
    </source>
</evidence>
<accession>A0A433TB85</accession>
<protein>
    <submittedName>
        <fullName evidence="2">Uncharacterized protein</fullName>
    </submittedName>
</protein>
<dbReference type="EMBL" id="RQTK01000486">
    <property type="protein sequence ID" value="RUS78855.1"/>
    <property type="molecule type" value="Genomic_DNA"/>
</dbReference>
<comment type="caution">
    <text evidence="2">The sequence shown here is derived from an EMBL/GenBank/DDBJ whole genome shotgun (WGS) entry which is preliminary data.</text>
</comment>
<proteinExistence type="predicted"/>
<dbReference type="Proteomes" id="UP000271974">
    <property type="component" value="Unassembled WGS sequence"/>
</dbReference>
<feature type="compositionally biased region" description="Low complexity" evidence="1">
    <location>
        <begin position="264"/>
        <end position="274"/>
    </location>
</feature>
<evidence type="ECO:0000256" key="1">
    <source>
        <dbReference type="SAM" id="MobiDB-lite"/>
    </source>
</evidence>
<organism evidence="2 3">
    <name type="scientific">Elysia chlorotica</name>
    <name type="common">Eastern emerald elysia</name>
    <name type="synonym">Sea slug</name>
    <dbReference type="NCBI Taxonomy" id="188477"/>
    <lineage>
        <taxon>Eukaryota</taxon>
        <taxon>Metazoa</taxon>
        <taxon>Spiralia</taxon>
        <taxon>Lophotrochozoa</taxon>
        <taxon>Mollusca</taxon>
        <taxon>Gastropoda</taxon>
        <taxon>Heterobranchia</taxon>
        <taxon>Euthyneura</taxon>
        <taxon>Panpulmonata</taxon>
        <taxon>Sacoglossa</taxon>
        <taxon>Placobranchoidea</taxon>
        <taxon>Plakobranchidae</taxon>
        <taxon>Elysia</taxon>
    </lineage>
</organism>
<evidence type="ECO:0000313" key="2">
    <source>
        <dbReference type="EMBL" id="RUS78855.1"/>
    </source>
</evidence>
<feature type="region of interest" description="Disordered" evidence="1">
    <location>
        <begin position="264"/>
        <end position="297"/>
    </location>
</feature>
<feature type="region of interest" description="Disordered" evidence="1">
    <location>
        <begin position="546"/>
        <end position="605"/>
    </location>
</feature>
<feature type="region of interest" description="Disordered" evidence="1">
    <location>
        <begin position="67"/>
        <end position="98"/>
    </location>
</feature>
<reference evidence="2 3" key="1">
    <citation type="submission" date="2019-01" db="EMBL/GenBank/DDBJ databases">
        <title>A draft genome assembly of the solar-powered sea slug Elysia chlorotica.</title>
        <authorList>
            <person name="Cai H."/>
            <person name="Li Q."/>
            <person name="Fang X."/>
            <person name="Li J."/>
            <person name="Curtis N.E."/>
            <person name="Altenburger A."/>
            <person name="Shibata T."/>
            <person name="Feng M."/>
            <person name="Maeda T."/>
            <person name="Schwartz J.A."/>
            <person name="Shigenobu S."/>
            <person name="Lundholm N."/>
            <person name="Nishiyama T."/>
            <person name="Yang H."/>
            <person name="Hasebe M."/>
            <person name="Li S."/>
            <person name="Pierce S.K."/>
            <person name="Wang J."/>
        </authorList>
    </citation>
    <scope>NUCLEOTIDE SEQUENCE [LARGE SCALE GENOMIC DNA]</scope>
    <source>
        <strain evidence="2">EC2010</strain>
        <tissue evidence="2">Whole organism of an adult</tissue>
    </source>
</reference>
<gene>
    <name evidence="2" type="ORF">EGW08_013397</name>
</gene>
<keyword evidence="3" id="KW-1185">Reference proteome</keyword>
<feature type="region of interest" description="Disordered" evidence="1">
    <location>
        <begin position="489"/>
        <end position="512"/>
    </location>
</feature>
<feature type="compositionally biased region" description="Basic residues" evidence="1">
    <location>
        <begin position="287"/>
        <end position="297"/>
    </location>
</feature>
<feature type="compositionally biased region" description="Low complexity" evidence="1">
    <location>
        <begin position="548"/>
        <end position="605"/>
    </location>
</feature>
<name>A0A433TB85_ELYCH</name>
<dbReference type="AlphaFoldDB" id="A0A433TB85"/>
<sequence>MIGRRDKLSEPPSWFSLSSMIARLLLWARIKNVVIGVIRRKLRTPKAALHLTGFDYIDIAVTPLTESQPRGKRSVKPTAQTDTLHGKSDILSTSPPDNTLNSLRTLAGSAGGSKTAHVKGKSSKGKDLLLPGDYLDHQAQVKHQPKSTVSPVPTIIVSRSESEESITLKAYKEDRRGLAEDLDGEIPFSILSLIQDPLESSTKAQTDSTVSSVRNLAPDERVTVSKTEIEDNNADKQNGYRASGALFKYGDIFDLQHLAPSSLLSPPPSSCLSPARSEQAIESSSATKKRRLRRNPKDVKFHKRPSLQGGLVYQKPLTISKTNGGFSCRQKRFHTGGRDTSGVHSCQSKFSTSTFHNDQTHTSQNVERLKFSYRGKVFPEEKARSMPNPQGNKQITMFDTSAATTVTAAITTTTAKTKSSASTTTTTSAATTVTAAEAPSKQHLCHIRKEETFVVTDWHNITGEERSPSENLRRRKALTLAKSNARHLLKQHDHQRSVRHQHDRQQQHQDGITGLRHRRQEQLHQLANYSHYNYLSRQLQLQLHQQQREQQQQQQQQQQSRTTAAANTAAATAATAAAAATTTAATTTAAAATAATTSKATDQNG</sequence>